<protein>
    <submittedName>
        <fullName evidence="1">10549_t:CDS:1</fullName>
    </submittedName>
</protein>
<name>A0ACA9NFC0_9GLOM</name>
<evidence type="ECO:0000313" key="2">
    <source>
        <dbReference type="Proteomes" id="UP000789920"/>
    </source>
</evidence>
<organism evidence="1 2">
    <name type="scientific">Racocetra persica</name>
    <dbReference type="NCBI Taxonomy" id="160502"/>
    <lineage>
        <taxon>Eukaryota</taxon>
        <taxon>Fungi</taxon>
        <taxon>Fungi incertae sedis</taxon>
        <taxon>Mucoromycota</taxon>
        <taxon>Glomeromycotina</taxon>
        <taxon>Glomeromycetes</taxon>
        <taxon>Diversisporales</taxon>
        <taxon>Gigasporaceae</taxon>
        <taxon>Racocetra</taxon>
    </lineage>
</organism>
<dbReference type="EMBL" id="CAJVQC010013915">
    <property type="protein sequence ID" value="CAG8652455.1"/>
    <property type="molecule type" value="Genomic_DNA"/>
</dbReference>
<gene>
    <name evidence="1" type="ORF">RPERSI_LOCUS7932</name>
</gene>
<reference evidence="1" key="1">
    <citation type="submission" date="2021-06" db="EMBL/GenBank/DDBJ databases">
        <authorList>
            <person name="Kallberg Y."/>
            <person name="Tangrot J."/>
            <person name="Rosling A."/>
        </authorList>
    </citation>
    <scope>NUCLEOTIDE SEQUENCE</scope>
    <source>
        <strain evidence="1">MA461A</strain>
    </source>
</reference>
<keyword evidence="2" id="KW-1185">Reference proteome</keyword>
<dbReference type="Proteomes" id="UP000789920">
    <property type="component" value="Unassembled WGS sequence"/>
</dbReference>
<proteinExistence type="predicted"/>
<accession>A0ACA9NFC0</accession>
<evidence type="ECO:0000313" key="1">
    <source>
        <dbReference type="EMBL" id="CAG8652455.1"/>
    </source>
</evidence>
<sequence>FNDPVSTHNPNVYEEINNELYLETSYIENYECTLTALQQELEEQENKECIIIKEFQ</sequence>
<comment type="caution">
    <text evidence="1">The sequence shown here is derived from an EMBL/GenBank/DDBJ whole genome shotgun (WGS) entry which is preliminary data.</text>
</comment>
<feature type="non-terminal residue" evidence="1">
    <location>
        <position position="1"/>
    </location>
</feature>